<evidence type="ECO:0000256" key="7">
    <source>
        <dbReference type="RuleBase" id="RU000505"/>
    </source>
</evidence>
<evidence type="ECO:0000313" key="9">
    <source>
        <dbReference type="EMBL" id="MCR6543920.1"/>
    </source>
</evidence>
<comment type="similarity">
    <text evidence="5 6 7">Belongs to the ATP:guanido phosphotransferase family.</text>
</comment>
<gene>
    <name evidence="5" type="primary">mcsB</name>
    <name evidence="9" type="ORF">NVS47_00015</name>
</gene>
<dbReference type="InterPro" id="IPR022414">
    <property type="entry name" value="ATP-guanido_PTrfase_cat"/>
</dbReference>
<evidence type="ECO:0000256" key="1">
    <source>
        <dbReference type="ARBA" id="ARBA00022679"/>
    </source>
</evidence>
<feature type="binding site" evidence="6">
    <location>
        <begin position="209"/>
        <end position="214"/>
    </location>
    <ligand>
        <name>ATP</name>
        <dbReference type="ChEBI" id="CHEBI:30616"/>
    </ligand>
</feature>
<dbReference type="Proteomes" id="UP001524944">
    <property type="component" value="Unassembled WGS sequence"/>
</dbReference>
<dbReference type="InterPro" id="IPR022415">
    <property type="entry name" value="ATP-guanido_PTrfase_AS"/>
</dbReference>
<keyword evidence="3 5" id="KW-0418">Kinase</keyword>
<dbReference type="RefSeq" id="WP_089609441.1">
    <property type="nucleotide sequence ID" value="NZ_CP022121.1"/>
</dbReference>
<keyword evidence="1 5" id="KW-0808">Transferase</keyword>
<evidence type="ECO:0000256" key="3">
    <source>
        <dbReference type="ARBA" id="ARBA00022777"/>
    </source>
</evidence>
<evidence type="ECO:0000259" key="8">
    <source>
        <dbReference type="PROSITE" id="PS51510"/>
    </source>
</evidence>
<dbReference type="HAMAP" id="MF_00602">
    <property type="entry name" value="Prot_Arg_kinase"/>
    <property type="match status" value="1"/>
</dbReference>
<sequence>MDRGDIFSRPDSKWTEGKGPDADIVISSRVRLARNIKNMPFPYMLSEEKEQEILNAIKDIIETPGFREKMGTFYYIPLNEIDQLEKQMLVEKHLISPQFAQSKGYKGVIVREDESLSIMVNEEDHFRIQCLLPAMQLNDAWVLANQMDDILEQTLEFAFDKEKGYLTSCPTNVGTGMRASVMLHLPGLVFTRMGYQIFSTMGQIGLTVRGMYGEGSEASGNLFQISNQVTLGLTEEDIINHLTSVTLQVIDQERNARNLFLKEGKDQLEDRVWRAYGILSHARNISSQEAMKLLSDLRLGIDLNLIQGIDPTVFNNLMVATQMAFLQQKGKGEMQPHLRDQIRAATIREKITKKNGGHESC</sequence>
<name>A0ABT1XZ61_9FIRM</name>
<dbReference type="GO" id="GO:1990424">
    <property type="term" value="F:protein arginine kinase activity"/>
    <property type="evidence" value="ECO:0007669"/>
    <property type="project" value="UniProtKB-EC"/>
</dbReference>
<feature type="binding site" evidence="5 6">
    <location>
        <position position="93"/>
    </location>
    <ligand>
        <name>ATP</name>
        <dbReference type="ChEBI" id="CHEBI:30616"/>
    </ligand>
</feature>
<proteinExistence type="inferred from homology"/>
<feature type="binding site" evidence="5 6">
    <location>
        <begin position="178"/>
        <end position="182"/>
    </location>
    <ligand>
        <name>ATP</name>
        <dbReference type="ChEBI" id="CHEBI:30616"/>
    </ligand>
</feature>
<feature type="binding site" evidence="5 6">
    <location>
        <begin position="27"/>
        <end position="31"/>
    </location>
    <ligand>
        <name>ATP</name>
        <dbReference type="ChEBI" id="CHEBI:30616"/>
    </ligand>
</feature>
<evidence type="ECO:0000256" key="6">
    <source>
        <dbReference type="PROSITE-ProRule" id="PRU00843"/>
    </source>
</evidence>
<keyword evidence="5" id="KW-0021">Allosteric enzyme</keyword>
<keyword evidence="2 5" id="KW-0547">Nucleotide-binding</keyword>
<dbReference type="Gene3D" id="3.30.590.10">
    <property type="entry name" value="Glutamine synthetase/guanido kinase, catalytic domain"/>
    <property type="match status" value="1"/>
</dbReference>
<dbReference type="EMBL" id="JANPWE010000001">
    <property type="protein sequence ID" value="MCR6543920.1"/>
    <property type="molecule type" value="Genomic_DNA"/>
</dbReference>
<feature type="short sequence motif" description="RDXXRA motif of the pArg binding pocket involved in allosteric regulation" evidence="5">
    <location>
        <begin position="339"/>
        <end position="344"/>
    </location>
</feature>
<evidence type="ECO:0000256" key="5">
    <source>
        <dbReference type="HAMAP-Rule" id="MF_00602"/>
    </source>
</evidence>
<dbReference type="InterPro" id="IPR023660">
    <property type="entry name" value="Arg_Kinase"/>
</dbReference>
<comment type="catalytic activity">
    <reaction evidence="5">
        <text>L-arginyl-[protein] + ATP = N(omega)-phospho-L-arginyl-[protein] + ADP + H(+)</text>
        <dbReference type="Rhea" id="RHEA:43384"/>
        <dbReference type="Rhea" id="RHEA-COMP:10532"/>
        <dbReference type="Rhea" id="RHEA-COMP:10533"/>
        <dbReference type="ChEBI" id="CHEBI:15378"/>
        <dbReference type="ChEBI" id="CHEBI:29965"/>
        <dbReference type="ChEBI" id="CHEBI:30616"/>
        <dbReference type="ChEBI" id="CHEBI:83226"/>
        <dbReference type="ChEBI" id="CHEBI:456216"/>
        <dbReference type="EC" id="2.7.14.1"/>
    </reaction>
</comment>
<comment type="function">
    <text evidence="5">Catalyzes the specific phosphorylation of arginine residues in proteins.</text>
</comment>
<dbReference type="Pfam" id="PF00217">
    <property type="entry name" value="ATP-gua_Ptrans"/>
    <property type="match status" value="1"/>
</dbReference>
<keyword evidence="4 5" id="KW-0067">ATP-binding</keyword>
<feature type="binding site" evidence="5 6">
    <location>
        <position position="127"/>
    </location>
    <ligand>
        <name>ATP</name>
        <dbReference type="ChEBI" id="CHEBI:30616"/>
    </ligand>
</feature>
<comment type="caution">
    <text evidence="5">Lacks conserved residue(s) required for the propagation of feature annotation.</text>
</comment>
<dbReference type="PROSITE" id="PS51510">
    <property type="entry name" value="PHOSPHAGEN_KINASE_C"/>
    <property type="match status" value="1"/>
</dbReference>
<dbReference type="SUPFAM" id="SSF55931">
    <property type="entry name" value="Glutamine synthetase/guanido kinase"/>
    <property type="match status" value="1"/>
</dbReference>
<comment type="caution">
    <text evidence="9">The sequence shown here is derived from an EMBL/GenBank/DDBJ whole genome shotgun (WGS) entry which is preliminary data.</text>
</comment>
<accession>A0ABT1XZ61</accession>
<dbReference type="InterPro" id="IPR014746">
    <property type="entry name" value="Gln_synth/guanido_kin_cat_dom"/>
</dbReference>
<comment type="activity regulation">
    <text evidence="5">Appears to be allosterically activated by the binding of pArg-containing polypeptides to the pArg-binding pocket localized in the C-terminal domain of McsB.</text>
</comment>
<dbReference type="NCBIfam" id="NF002194">
    <property type="entry name" value="PRK01059.1-4"/>
    <property type="match status" value="1"/>
</dbReference>
<feature type="domain" description="Phosphagen kinase C-terminal" evidence="8">
    <location>
        <begin position="24"/>
        <end position="256"/>
    </location>
</feature>
<dbReference type="PANTHER" id="PTHR11547:SF38">
    <property type="entry name" value="ARGININE KINASE 1-RELATED"/>
    <property type="match status" value="1"/>
</dbReference>
<reference evidence="9 10" key="1">
    <citation type="submission" date="2022-08" db="EMBL/GenBank/DDBJ databases">
        <title>Proteogenomics of the novel Dehalobacterium formicoaceticum strain EZ94 highlights a key role of methyltransferases during anaerobic dichloromethane degradation.</title>
        <authorList>
            <person name="Wasmund K."/>
        </authorList>
    </citation>
    <scope>NUCLEOTIDE SEQUENCE [LARGE SCALE GENOMIC DNA]</scope>
    <source>
        <strain evidence="9 10">EZ94</strain>
    </source>
</reference>
<dbReference type="EC" id="2.7.14.1" evidence="5"/>
<evidence type="ECO:0000256" key="2">
    <source>
        <dbReference type="ARBA" id="ARBA00022741"/>
    </source>
</evidence>
<evidence type="ECO:0000313" key="10">
    <source>
        <dbReference type="Proteomes" id="UP001524944"/>
    </source>
</evidence>
<organism evidence="9 10">
    <name type="scientific">Dehalobacterium formicoaceticum</name>
    <dbReference type="NCBI Taxonomy" id="51515"/>
    <lineage>
        <taxon>Bacteria</taxon>
        <taxon>Bacillati</taxon>
        <taxon>Bacillota</taxon>
        <taxon>Clostridia</taxon>
        <taxon>Eubacteriales</taxon>
        <taxon>Peptococcaceae</taxon>
        <taxon>Dehalobacterium</taxon>
    </lineage>
</organism>
<dbReference type="PANTHER" id="PTHR11547">
    <property type="entry name" value="ARGININE OR CREATINE KINASE"/>
    <property type="match status" value="1"/>
</dbReference>
<dbReference type="CDD" id="cd07930">
    <property type="entry name" value="bacterial_phosphagen_kinase"/>
    <property type="match status" value="1"/>
</dbReference>
<dbReference type="InterPro" id="IPR000749">
    <property type="entry name" value="ATP-guanido_PTrfase"/>
</dbReference>
<evidence type="ECO:0000256" key="4">
    <source>
        <dbReference type="ARBA" id="ARBA00022840"/>
    </source>
</evidence>
<keyword evidence="10" id="KW-1185">Reference proteome</keyword>
<protein>
    <recommendedName>
        <fullName evidence="5">Protein-arginine kinase</fullName>
        <ecNumber evidence="5">2.7.14.1</ecNumber>
    </recommendedName>
</protein>
<dbReference type="PROSITE" id="PS00112">
    <property type="entry name" value="PHOSPHAGEN_KINASE"/>
    <property type="match status" value="1"/>
</dbReference>